<dbReference type="Proteomes" id="UP000830835">
    <property type="component" value="Unassembled WGS sequence"/>
</dbReference>
<evidence type="ECO:0000313" key="3">
    <source>
        <dbReference type="Proteomes" id="UP000830835"/>
    </source>
</evidence>
<organism evidence="2 3">
    <name type="scientific">Thermostichus vulcanus str. 'Rupite'</name>
    <dbReference type="NCBI Taxonomy" id="2813851"/>
    <lineage>
        <taxon>Bacteria</taxon>
        <taxon>Bacillati</taxon>
        <taxon>Cyanobacteriota</taxon>
        <taxon>Cyanophyceae</taxon>
        <taxon>Thermostichales</taxon>
        <taxon>Thermostichaceae</taxon>
        <taxon>Thermostichus</taxon>
    </lineage>
</organism>
<accession>A0ABT0C7F0</accession>
<dbReference type="RefSeq" id="WP_244348847.1">
    <property type="nucleotide sequence ID" value="NZ_JAFIRA010000003.1"/>
</dbReference>
<comment type="caution">
    <text evidence="2">The sequence shown here is derived from an EMBL/GenBank/DDBJ whole genome shotgun (WGS) entry which is preliminary data.</text>
</comment>
<evidence type="ECO:0000256" key="1">
    <source>
        <dbReference type="SAM" id="Phobius"/>
    </source>
</evidence>
<keyword evidence="3" id="KW-1185">Reference proteome</keyword>
<proteinExistence type="predicted"/>
<evidence type="ECO:0000313" key="2">
    <source>
        <dbReference type="EMBL" id="MCJ2541719.1"/>
    </source>
</evidence>
<dbReference type="EMBL" id="JAFIRA010000003">
    <property type="protein sequence ID" value="MCJ2541719.1"/>
    <property type="molecule type" value="Genomic_DNA"/>
</dbReference>
<reference evidence="2" key="1">
    <citation type="submission" date="2021-02" db="EMBL/GenBank/DDBJ databases">
        <title>The CRISPR/cas machinery reduction and long-range gene transfer in the hot spring cyanobacterium Synechococcus.</title>
        <authorList>
            <person name="Dvorak P."/>
            <person name="Jahodarova E."/>
            <person name="Hasler P."/>
            <person name="Poulickova A."/>
        </authorList>
    </citation>
    <scope>NUCLEOTIDE SEQUENCE</scope>
    <source>
        <strain evidence="2">Rupite</strain>
    </source>
</reference>
<name>A0ABT0C7F0_THEVL</name>
<gene>
    <name evidence="2" type="ORF">JX360_02170</name>
</gene>
<keyword evidence="1" id="KW-1133">Transmembrane helix</keyword>
<protein>
    <submittedName>
        <fullName evidence="2">Uncharacterized protein</fullName>
    </submittedName>
</protein>
<feature type="transmembrane region" description="Helical" evidence="1">
    <location>
        <begin position="7"/>
        <end position="30"/>
    </location>
</feature>
<sequence length="57" mass="6220">MNILRQYVFPALILLVFLFTLVVVSIRSFLPGDMAQPAPIEDLTPIASSTALMAENA</sequence>
<keyword evidence="1" id="KW-0472">Membrane</keyword>
<keyword evidence="1" id="KW-0812">Transmembrane</keyword>